<name>Q98RB8_MYCPU</name>
<protein>
    <submittedName>
        <fullName evidence="1">Uncharacterized protein</fullName>
    </submittedName>
</protein>
<accession>Q98RB8</accession>
<dbReference type="KEGG" id="mpu:MYPU_0910"/>
<dbReference type="EMBL" id="AL445563">
    <property type="protein sequence ID" value="CAC13264.1"/>
    <property type="molecule type" value="Genomic_DNA"/>
</dbReference>
<evidence type="ECO:0000313" key="2">
    <source>
        <dbReference type="Proteomes" id="UP000000528"/>
    </source>
</evidence>
<evidence type="ECO:0000313" key="1">
    <source>
        <dbReference type="EMBL" id="CAC13264.1"/>
    </source>
</evidence>
<dbReference type="PIR" id="C90523">
    <property type="entry name" value="C90523"/>
</dbReference>
<dbReference type="HOGENOM" id="CLU_3313075_0_0_14"/>
<reference evidence="1 2" key="1">
    <citation type="journal article" date="2001" name="Nucleic Acids Res.">
        <title>The complete genome sequence of the murine respiratory pathogen Mycoplasma pulmonis.</title>
        <authorList>
            <person name="Chambaud I."/>
            <person name="Heilig R."/>
            <person name="Ferris S."/>
            <person name="Barbe V."/>
            <person name="Samson D."/>
            <person name="Galisson F."/>
            <person name="Moszer I."/>
            <person name="Dybvig K."/>
            <person name="Wroblewski H."/>
            <person name="Viari A."/>
            <person name="Rocha E.P.C."/>
            <person name="Blanchard A."/>
        </authorList>
    </citation>
    <scope>NUCLEOTIDE SEQUENCE [LARGE SCALE GENOMIC DNA]</scope>
    <source>
        <strain evidence="1 2">UAB CTIP</strain>
    </source>
</reference>
<dbReference type="Proteomes" id="UP000000528">
    <property type="component" value="Chromosome"/>
</dbReference>
<dbReference type="STRING" id="272635.gene:17576671"/>
<organism evidence="2">
    <name type="scientific">Mycoplasmopsis pulmonis (strain UAB CTIP)</name>
    <name type="common">Mycoplasma pulmonis</name>
    <dbReference type="NCBI Taxonomy" id="272635"/>
    <lineage>
        <taxon>Bacteria</taxon>
        <taxon>Bacillati</taxon>
        <taxon>Mycoplasmatota</taxon>
        <taxon>Mycoplasmoidales</taxon>
        <taxon>Metamycoplasmataceae</taxon>
        <taxon>Mycoplasmopsis</taxon>
    </lineage>
</organism>
<gene>
    <name evidence="1" type="ordered locus">MYPU_0910</name>
</gene>
<keyword evidence="2" id="KW-1185">Reference proteome</keyword>
<proteinExistence type="predicted"/>
<sequence length="39" mass="4511">MYIERKNVTHINYNGKSSSLSLFVLVTSQSHINFKGLFH</sequence>
<dbReference type="AlphaFoldDB" id="Q98RB8"/>